<dbReference type="HOGENOM" id="CLU_2661311_0_0_1"/>
<reference evidence="2" key="2">
    <citation type="submission" date="2015-01" db="EMBL/GenBank/DDBJ databases">
        <title>Evolutionary Origins and Diversification of the Mycorrhizal Mutualists.</title>
        <authorList>
            <consortium name="DOE Joint Genome Institute"/>
            <consortium name="Mycorrhizal Genomics Consortium"/>
            <person name="Kohler A."/>
            <person name="Kuo A."/>
            <person name="Nagy L.G."/>
            <person name="Floudas D."/>
            <person name="Copeland A."/>
            <person name="Barry K.W."/>
            <person name="Cichocki N."/>
            <person name="Veneault-Fourrey C."/>
            <person name="LaButti K."/>
            <person name="Lindquist E.A."/>
            <person name="Lipzen A."/>
            <person name="Lundell T."/>
            <person name="Morin E."/>
            <person name="Murat C."/>
            <person name="Riley R."/>
            <person name="Ohm R."/>
            <person name="Sun H."/>
            <person name="Tunlid A."/>
            <person name="Henrissat B."/>
            <person name="Grigoriev I.V."/>
            <person name="Hibbett D.S."/>
            <person name="Martin F."/>
        </authorList>
    </citation>
    <scope>NUCLEOTIDE SEQUENCE [LARGE SCALE GENOMIC DNA]</scope>
    <source>
        <strain evidence="2">441</strain>
    </source>
</reference>
<dbReference type="OrthoDB" id="2634326at2759"/>
<dbReference type="Proteomes" id="UP000054018">
    <property type="component" value="Unassembled WGS sequence"/>
</dbReference>
<sequence>MGCFTNNTQICEVLYLARVPVWLVCREEFIPPTMNVVWPVCLTFPDNIVKATYTENGVAKPFPAIYHGPCGALCHF</sequence>
<organism evidence="1 2">
    <name type="scientific">Pisolithus microcarpus 441</name>
    <dbReference type="NCBI Taxonomy" id="765257"/>
    <lineage>
        <taxon>Eukaryota</taxon>
        <taxon>Fungi</taxon>
        <taxon>Dikarya</taxon>
        <taxon>Basidiomycota</taxon>
        <taxon>Agaricomycotina</taxon>
        <taxon>Agaricomycetes</taxon>
        <taxon>Agaricomycetidae</taxon>
        <taxon>Boletales</taxon>
        <taxon>Sclerodermatineae</taxon>
        <taxon>Pisolithaceae</taxon>
        <taxon>Pisolithus</taxon>
    </lineage>
</organism>
<name>A0A0C9XNP0_9AGAM</name>
<keyword evidence="2" id="KW-1185">Reference proteome</keyword>
<protein>
    <submittedName>
        <fullName evidence="1">Uncharacterized protein</fullName>
    </submittedName>
</protein>
<gene>
    <name evidence="1" type="ORF">PISMIDRAFT_42077</name>
</gene>
<evidence type="ECO:0000313" key="2">
    <source>
        <dbReference type="Proteomes" id="UP000054018"/>
    </source>
</evidence>
<dbReference type="EMBL" id="KN833961">
    <property type="protein sequence ID" value="KIK14005.1"/>
    <property type="molecule type" value="Genomic_DNA"/>
</dbReference>
<evidence type="ECO:0000313" key="1">
    <source>
        <dbReference type="EMBL" id="KIK14005.1"/>
    </source>
</evidence>
<reference evidence="1 2" key="1">
    <citation type="submission" date="2014-04" db="EMBL/GenBank/DDBJ databases">
        <authorList>
            <consortium name="DOE Joint Genome Institute"/>
            <person name="Kuo A."/>
            <person name="Kohler A."/>
            <person name="Costa M.D."/>
            <person name="Nagy L.G."/>
            <person name="Floudas D."/>
            <person name="Copeland A."/>
            <person name="Barry K.W."/>
            <person name="Cichocki N."/>
            <person name="Veneault-Fourrey C."/>
            <person name="LaButti K."/>
            <person name="Lindquist E.A."/>
            <person name="Lipzen A."/>
            <person name="Lundell T."/>
            <person name="Morin E."/>
            <person name="Murat C."/>
            <person name="Sun H."/>
            <person name="Tunlid A."/>
            <person name="Henrissat B."/>
            <person name="Grigoriev I.V."/>
            <person name="Hibbett D.S."/>
            <person name="Martin F."/>
            <person name="Nordberg H.P."/>
            <person name="Cantor M.N."/>
            <person name="Hua S.X."/>
        </authorList>
    </citation>
    <scope>NUCLEOTIDE SEQUENCE [LARGE SCALE GENOMIC DNA]</scope>
    <source>
        <strain evidence="1 2">441</strain>
    </source>
</reference>
<accession>A0A0C9XNP0</accession>
<proteinExistence type="predicted"/>
<dbReference type="AlphaFoldDB" id="A0A0C9XNP0"/>
<feature type="non-terminal residue" evidence="1">
    <location>
        <position position="76"/>
    </location>
</feature>